<dbReference type="PANTHER" id="PTHR33507">
    <property type="entry name" value="INNER MEMBRANE PROTEIN YBBJ"/>
    <property type="match status" value="1"/>
</dbReference>
<organism evidence="6 7">
    <name type="scientific">Micrococcus luteus</name>
    <name type="common">Micrococcus lysodeikticus</name>
    <dbReference type="NCBI Taxonomy" id="1270"/>
    <lineage>
        <taxon>Bacteria</taxon>
        <taxon>Bacillati</taxon>
        <taxon>Actinomycetota</taxon>
        <taxon>Actinomycetes</taxon>
        <taxon>Micrococcales</taxon>
        <taxon>Micrococcaceae</taxon>
        <taxon>Micrococcus</taxon>
    </lineage>
</organism>
<dbReference type="GO" id="GO:0005886">
    <property type="term" value="C:plasma membrane"/>
    <property type="evidence" value="ECO:0007669"/>
    <property type="project" value="TreeGrafter"/>
</dbReference>
<accession>A0A031IAY7</accession>
<sequence length="158" mass="16053">MEWIEANAGWLWLVLAAGLAGVELLTLDLVFLMIAAGAGAAGVVALVGGPLALQLAAFAAVALLMLAAVRPVALRHLRKDTGAGASYLDTLPGRRVAAQGAITGDAGTLAVDGDTWSARVEPGAPEVAPGDEVTVLRIDGATLVVRPLPRIDWEADGA</sequence>
<comment type="caution">
    <text evidence="6">The sequence shown here is derived from an EMBL/GenBank/DDBJ whole genome shotgun (WGS) entry which is preliminary data.</text>
</comment>
<evidence type="ECO:0000313" key="7">
    <source>
        <dbReference type="Proteomes" id="UP000234847"/>
    </source>
</evidence>
<comment type="subcellular location">
    <subcellularLocation>
        <location evidence="1">Membrane</location>
        <topology evidence="1">Multi-pass membrane protein</topology>
    </subcellularLocation>
</comment>
<dbReference type="AlphaFoldDB" id="A0A031IAY7"/>
<feature type="domain" description="NfeD-like C-terminal" evidence="5">
    <location>
        <begin position="89"/>
        <end position="147"/>
    </location>
</feature>
<gene>
    <name evidence="6" type="ORF">CYJ95_00070</name>
</gene>
<dbReference type="InterPro" id="IPR002810">
    <property type="entry name" value="NfeD-like_C"/>
</dbReference>
<evidence type="ECO:0000259" key="5">
    <source>
        <dbReference type="Pfam" id="PF01957"/>
    </source>
</evidence>
<keyword evidence="3" id="KW-1133">Transmembrane helix</keyword>
<dbReference type="PANTHER" id="PTHR33507:SF3">
    <property type="entry name" value="INNER MEMBRANE PROTEIN YBBJ"/>
    <property type="match status" value="1"/>
</dbReference>
<evidence type="ECO:0000256" key="4">
    <source>
        <dbReference type="ARBA" id="ARBA00023136"/>
    </source>
</evidence>
<dbReference type="SUPFAM" id="SSF141322">
    <property type="entry name" value="NfeD domain-like"/>
    <property type="match status" value="1"/>
</dbReference>
<name>A0A031IAY7_MICLU</name>
<reference evidence="6 7" key="1">
    <citation type="submission" date="2017-12" db="EMBL/GenBank/DDBJ databases">
        <title>Phylogenetic diversity of female urinary microbiome.</title>
        <authorList>
            <person name="Thomas-White K."/>
            <person name="Wolfe A.J."/>
        </authorList>
    </citation>
    <scope>NUCLEOTIDE SEQUENCE [LARGE SCALE GENOMIC DNA]</scope>
    <source>
        <strain evidence="6 7">UMB0038</strain>
    </source>
</reference>
<dbReference type="EMBL" id="PKJT01000001">
    <property type="protein sequence ID" value="PKZ83357.1"/>
    <property type="molecule type" value="Genomic_DNA"/>
</dbReference>
<dbReference type="Gene3D" id="2.40.50.140">
    <property type="entry name" value="Nucleic acid-binding proteins"/>
    <property type="match status" value="1"/>
</dbReference>
<protein>
    <submittedName>
        <fullName evidence="6">NfeD family protein</fullName>
    </submittedName>
</protein>
<keyword evidence="2" id="KW-0812">Transmembrane</keyword>
<dbReference type="InterPro" id="IPR012340">
    <property type="entry name" value="NA-bd_OB-fold"/>
</dbReference>
<dbReference type="Pfam" id="PF01957">
    <property type="entry name" value="NfeD"/>
    <property type="match status" value="1"/>
</dbReference>
<evidence type="ECO:0000256" key="3">
    <source>
        <dbReference type="ARBA" id="ARBA00022989"/>
    </source>
</evidence>
<evidence type="ECO:0000313" key="6">
    <source>
        <dbReference type="EMBL" id="PKZ83357.1"/>
    </source>
</evidence>
<accession>A0A653IT16</accession>
<dbReference type="RefSeq" id="WP_020624804.1">
    <property type="nucleotide sequence ID" value="NZ_CABIZL010000002.1"/>
</dbReference>
<proteinExistence type="predicted"/>
<dbReference type="Proteomes" id="UP000234847">
    <property type="component" value="Unassembled WGS sequence"/>
</dbReference>
<accession>A0A653P5R1</accession>
<dbReference type="InterPro" id="IPR052165">
    <property type="entry name" value="Membrane_assoc_protease"/>
</dbReference>
<evidence type="ECO:0000256" key="1">
    <source>
        <dbReference type="ARBA" id="ARBA00004141"/>
    </source>
</evidence>
<evidence type="ECO:0000256" key="2">
    <source>
        <dbReference type="ARBA" id="ARBA00022692"/>
    </source>
</evidence>
<keyword evidence="4" id="KW-0472">Membrane</keyword>